<evidence type="ECO:0000256" key="4">
    <source>
        <dbReference type="ARBA" id="ARBA00023136"/>
    </source>
</evidence>
<feature type="transmembrane region" description="Helical" evidence="5">
    <location>
        <begin position="54"/>
        <end position="74"/>
    </location>
</feature>
<dbReference type="GO" id="GO:0022857">
    <property type="term" value="F:transmembrane transporter activity"/>
    <property type="evidence" value="ECO:0007669"/>
    <property type="project" value="InterPro"/>
</dbReference>
<dbReference type="Proteomes" id="UP000249239">
    <property type="component" value="Unassembled WGS sequence"/>
</dbReference>
<keyword evidence="8" id="KW-1185">Reference proteome</keyword>
<protein>
    <submittedName>
        <fullName evidence="7">Fucose permease</fullName>
    </submittedName>
</protein>
<evidence type="ECO:0000259" key="6">
    <source>
        <dbReference type="PROSITE" id="PS50850"/>
    </source>
</evidence>
<evidence type="ECO:0000256" key="1">
    <source>
        <dbReference type="ARBA" id="ARBA00004141"/>
    </source>
</evidence>
<dbReference type="InterPro" id="IPR051788">
    <property type="entry name" value="MFS_Transporter"/>
</dbReference>
<dbReference type="EMBL" id="QKZK01000002">
    <property type="protein sequence ID" value="PZX20350.1"/>
    <property type="molecule type" value="Genomic_DNA"/>
</dbReference>
<evidence type="ECO:0000313" key="8">
    <source>
        <dbReference type="Proteomes" id="UP000249239"/>
    </source>
</evidence>
<organism evidence="7 8">
    <name type="scientific">Breznakibacter xylanolyticus</name>
    <dbReference type="NCBI Taxonomy" id="990"/>
    <lineage>
        <taxon>Bacteria</taxon>
        <taxon>Pseudomonadati</taxon>
        <taxon>Bacteroidota</taxon>
        <taxon>Bacteroidia</taxon>
        <taxon>Marinilabiliales</taxon>
        <taxon>Marinilabiliaceae</taxon>
        <taxon>Breznakibacter</taxon>
    </lineage>
</organism>
<feature type="transmembrane region" description="Helical" evidence="5">
    <location>
        <begin position="168"/>
        <end position="185"/>
    </location>
</feature>
<feature type="domain" description="Major facilitator superfamily (MFS) profile" evidence="6">
    <location>
        <begin position="15"/>
        <end position="392"/>
    </location>
</feature>
<comment type="subcellular location">
    <subcellularLocation>
        <location evidence="1">Membrane</location>
        <topology evidence="1">Multi-pass membrane protein</topology>
    </subcellularLocation>
</comment>
<proteinExistence type="predicted"/>
<feature type="transmembrane region" description="Helical" evidence="5">
    <location>
        <begin position="281"/>
        <end position="302"/>
    </location>
</feature>
<dbReference type="InterPro" id="IPR020846">
    <property type="entry name" value="MFS_dom"/>
</dbReference>
<dbReference type="InterPro" id="IPR011701">
    <property type="entry name" value="MFS"/>
</dbReference>
<keyword evidence="2 5" id="KW-0812">Transmembrane</keyword>
<accession>A0A2W7NKG3</accession>
<feature type="transmembrane region" description="Helical" evidence="5">
    <location>
        <begin position="308"/>
        <end position="327"/>
    </location>
</feature>
<feature type="transmembrane region" description="Helical" evidence="5">
    <location>
        <begin position="366"/>
        <end position="384"/>
    </location>
</feature>
<sequence>MATIHMNIHRTRSLYRIAASTFFFLQGLTFASWTSRIPDIKRALDLSEADLGSILFGLPMGQLTAMAISGYLVSRFGSKRMLTIAALIYPAALIGLGTVSSGWQLALGLYVFGMTANLINISVNTQGIGVERLYGRTIMPTFHGLWSLAGFTGGIISSFMAGNGVTPFWHFVVIYLVALTILVSMRPMLLPRDATPPKTAEGSKRRIFARPDRYIVLLGLTVFGSMICEGTMFDWSGVYFEKVVQPDDKYIRLGYIAYMSTMALGRFSAEWLSKRFGIITLLRSSGLVIATGLLLSVVFPYLATATLGFLLVGLGTSSVVPLCYSLAAKSKTLRPGIAITTVATIGFMGFLIGPPIIGYIAHWSSLQWSFVVIAVIGLTTTLIAPHLQKILKTMA</sequence>
<evidence type="ECO:0000256" key="2">
    <source>
        <dbReference type="ARBA" id="ARBA00022692"/>
    </source>
</evidence>
<feature type="transmembrane region" description="Helical" evidence="5">
    <location>
        <begin position="105"/>
        <end position="123"/>
    </location>
</feature>
<dbReference type="AlphaFoldDB" id="A0A2W7NKG3"/>
<dbReference type="PANTHER" id="PTHR23514">
    <property type="entry name" value="BYPASS OF STOP CODON PROTEIN 6"/>
    <property type="match status" value="1"/>
</dbReference>
<feature type="transmembrane region" description="Helical" evidence="5">
    <location>
        <begin position="253"/>
        <end position="269"/>
    </location>
</feature>
<dbReference type="SUPFAM" id="SSF103473">
    <property type="entry name" value="MFS general substrate transporter"/>
    <property type="match status" value="1"/>
</dbReference>
<keyword evidence="4 5" id="KW-0472">Membrane</keyword>
<evidence type="ECO:0000256" key="5">
    <source>
        <dbReference type="SAM" id="Phobius"/>
    </source>
</evidence>
<evidence type="ECO:0000256" key="3">
    <source>
        <dbReference type="ARBA" id="ARBA00022989"/>
    </source>
</evidence>
<name>A0A2W7NKG3_9BACT</name>
<feature type="transmembrane region" description="Helical" evidence="5">
    <location>
        <begin position="81"/>
        <end position="99"/>
    </location>
</feature>
<comment type="caution">
    <text evidence="7">The sequence shown here is derived from an EMBL/GenBank/DDBJ whole genome shotgun (WGS) entry which is preliminary data.</text>
</comment>
<dbReference type="GO" id="GO:0016020">
    <property type="term" value="C:membrane"/>
    <property type="evidence" value="ECO:0007669"/>
    <property type="project" value="UniProtKB-SubCell"/>
</dbReference>
<feature type="transmembrane region" description="Helical" evidence="5">
    <location>
        <begin position="339"/>
        <end position="360"/>
    </location>
</feature>
<feature type="transmembrane region" description="Helical" evidence="5">
    <location>
        <begin position="214"/>
        <end position="233"/>
    </location>
</feature>
<dbReference type="RefSeq" id="WP_221621241.1">
    <property type="nucleotide sequence ID" value="NZ_QKZK01000002.1"/>
</dbReference>
<dbReference type="PROSITE" id="PS50850">
    <property type="entry name" value="MFS"/>
    <property type="match status" value="1"/>
</dbReference>
<feature type="transmembrane region" description="Helical" evidence="5">
    <location>
        <begin position="14"/>
        <end position="34"/>
    </location>
</feature>
<dbReference type="Pfam" id="PF07690">
    <property type="entry name" value="MFS_1"/>
    <property type="match status" value="1"/>
</dbReference>
<dbReference type="CDD" id="cd17393">
    <property type="entry name" value="MFS_MosC_like"/>
    <property type="match status" value="1"/>
</dbReference>
<dbReference type="Gene3D" id="1.20.1250.20">
    <property type="entry name" value="MFS general substrate transporter like domains"/>
    <property type="match status" value="2"/>
</dbReference>
<reference evidence="7 8" key="1">
    <citation type="submission" date="2018-06" db="EMBL/GenBank/DDBJ databases">
        <title>Genomic Encyclopedia of Archaeal and Bacterial Type Strains, Phase II (KMG-II): from individual species to whole genera.</title>
        <authorList>
            <person name="Goeker M."/>
        </authorList>
    </citation>
    <scope>NUCLEOTIDE SEQUENCE [LARGE SCALE GENOMIC DNA]</scope>
    <source>
        <strain evidence="7 8">DSM 6779</strain>
    </source>
</reference>
<dbReference type="InterPro" id="IPR036259">
    <property type="entry name" value="MFS_trans_sf"/>
</dbReference>
<feature type="transmembrane region" description="Helical" evidence="5">
    <location>
        <begin position="144"/>
        <end position="162"/>
    </location>
</feature>
<evidence type="ECO:0000313" key="7">
    <source>
        <dbReference type="EMBL" id="PZX20350.1"/>
    </source>
</evidence>
<dbReference type="PANTHER" id="PTHR23514:SF13">
    <property type="entry name" value="INNER MEMBRANE PROTEIN YBJJ"/>
    <property type="match status" value="1"/>
</dbReference>
<keyword evidence="3 5" id="KW-1133">Transmembrane helix</keyword>
<gene>
    <name evidence="7" type="ORF">LX69_00347</name>
</gene>